<dbReference type="Proteomes" id="UP000828390">
    <property type="component" value="Unassembled WGS sequence"/>
</dbReference>
<dbReference type="EMBL" id="JAIWYP010000002">
    <property type="protein sequence ID" value="KAH3860515.1"/>
    <property type="molecule type" value="Genomic_DNA"/>
</dbReference>
<evidence type="ECO:0000313" key="2">
    <source>
        <dbReference type="EMBL" id="KAH3860515.1"/>
    </source>
</evidence>
<proteinExistence type="predicted"/>
<keyword evidence="3" id="KW-1185">Reference proteome</keyword>
<gene>
    <name evidence="2" type="ORF">DPMN_023416</name>
</gene>
<feature type="compositionally biased region" description="Low complexity" evidence="1">
    <location>
        <begin position="14"/>
        <end position="26"/>
    </location>
</feature>
<sequence length="53" mass="6059">MPDLSSDDPDYVLETDTSSSPSDESPMVYWKTQGISQLKNRQSLHPQMIKMSR</sequence>
<reference evidence="2" key="2">
    <citation type="submission" date="2020-11" db="EMBL/GenBank/DDBJ databases">
        <authorList>
            <person name="McCartney M.A."/>
            <person name="Auch B."/>
            <person name="Kono T."/>
            <person name="Mallez S."/>
            <person name="Becker A."/>
            <person name="Gohl D.M."/>
            <person name="Silverstein K.A.T."/>
            <person name="Koren S."/>
            <person name="Bechman K.B."/>
            <person name="Herman A."/>
            <person name="Abrahante J.E."/>
            <person name="Garbe J."/>
        </authorList>
    </citation>
    <scope>NUCLEOTIDE SEQUENCE</scope>
    <source>
        <strain evidence="2">Duluth1</strain>
        <tissue evidence="2">Whole animal</tissue>
    </source>
</reference>
<evidence type="ECO:0000256" key="1">
    <source>
        <dbReference type="SAM" id="MobiDB-lite"/>
    </source>
</evidence>
<name>A0A9D4LM29_DREPO</name>
<reference evidence="2" key="1">
    <citation type="journal article" date="2019" name="bioRxiv">
        <title>The Genome of the Zebra Mussel, Dreissena polymorpha: A Resource for Invasive Species Research.</title>
        <authorList>
            <person name="McCartney M.A."/>
            <person name="Auch B."/>
            <person name="Kono T."/>
            <person name="Mallez S."/>
            <person name="Zhang Y."/>
            <person name="Obille A."/>
            <person name="Becker A."/>
            <person name="Abrahante J.E."/>
            <person name="Garbe J."/>
            <person name="Badalamenti J.P."/>
            <person name="Herman A."/>
            <person name="Mangelson H."/>
            <person name="Liachko I."/>
            <person name="Sullivan S."/>
            <person name="Sone E.D."/>
            <person name="Koren S."/>
            <person name="Silverstein K.A.T."/>
            <person name="Beckman K.B."/>
            <person name="Gohl D.M."/>
        </authorList>
    </citation>
    <scope>NUCLEOTIDE SEQUENCE</scope>
    <source>
        <strain evidence="2">Duluth1</strain>
        <tissue evidence="2">Whole animal</tissue>
    </source>
</reference>
<feature type="region of interest" description="Disordered" evidence="1">
    <location>
        <begin position="1"/>
        <end position="27"/>
    </location>
</feature>
<evidence type="ECO:0000313" key="3">
    <source>
        <dbReference type="Proteomes" id="UP000828390"/>
    </source>
</evidence>
<comment type="caution">
    <text evidence="2">The sequence shown here is derived from an EMBL/GenBank/DDBJ whole genome shotgun (WGS) entry which is preliminary data.</text>
</comment>
<feature type="compositionally biased region" description="Acidic residues" evidence="1">
    <location>
        <begin position="1"/>
        <end position="13"/>
    </location>
</feature>
<organism evidence="2 3">
    <name type="scientific">Dreissena polymorpha</name>
    <name type="common">Zebra mussel</name>
    <name type="synonym">Mytilus polymorpha</name>
    <dbReference type="NCBI Taxonomy" id="45954"/>
    <lineage>
        <taxon>Eukaryota</taxon>
        <taxon>Metazoa</taxon>
        <taxon>Spiralia</taxon>
        <taxon>Lophotrochozoa</taxon>
        <taxon>Mollusca</taxon>
        <taxon>Bivalvia</taxon>
        <taxon>Autobranchia</taxon>
        <taxon>Heteroconchia</taxon>
        <taxon>Euheterodonta</taxon>
        <taxon>Imparidentia</taxon>
        <taxon>Neoheterodontei</taxon>
        <taxon>Myida</taxon>
        <taxon>Dreissenoidea</taxon>
        <taxon>Dreissenidae</taxon>
        <taxon>Dreissena</taxon>
    </lineage>
</organism>
<protein>
    <submittedName>
        <fullName evidence="2">Uncharacterized protein</fullName>
    </submittedName>
</protein>
<dbReference type="AlphaFoldDB" id="A0A9D4LM29"/>
<accession>A0A9D4LM29</accession>